<dbReference type="Proteomes" id="UP000770661">
    <property type="component" value="Unassembled WGS sequence"/>
</dbReference>
<reference evidence="2" key="1">
    <citation type="submission" date="2020-07" db="EMBL/GenBank/DDBJ databases">
        <title>The High-quality genome of the commercially important snow crab, Chionoecetes opilio.</title>
        <authorList>
            <person name="Jeong J.-H."/>
            <person name="Ryu S."/>
        </authorList>
    </citation>
    <scope>NUCLEOTIDE SEQUENCE</scope>
    <source>
        <strain evidence="2">MADBK_172401_WGS</strain>
        <tissue evidence="2">Digestive gland</tissue>
    </source>
</reference>
<dbReference type="AlphaFoldDB" id="A0A8J5CCP5"/>
<proteinExistence type="predicted"/>
<protein>
    <submittedName>
        <fullName evidence="2">Uncharacterized protein</fullName>
    </submittedName>
</protein>
<keyword evidence="3" id="KW-1185">Reference proteome</keyword>
<dbReference type="PANTHER" id="PTHR46113">
    <property type="entry name" value="SNAC DOMAIN-CONTAINING PROTEIN"/>
    <property type="match status" value="1"/>
</dbReference>
<dbReference type="EMBL" id="JACEEZ010015071">
    <property type="protein sequence ID" value="KAG0719088.1"/>
    <property type="molecule type" value="Genomic_DNA"/>
</dbReference>
<feature type="region of interest" description="Disordered" evidence="1">
    <location>
        <begin position="139"/>
        <end position="229"/>
    </location>
</feature>
<comment type="caution">
    <text evidence="2">The sequence shown here is derived from an EMBL/GenBank/DDBJ whole genome shotgun (WGS) entry which is preliminary data.</text>
</comment>
<feature type="compositionally biased region" description="Basic and acidic residues" evidence="1">
    <location>
        <begin position="151"/>
        <end position="177"/>
    </location>
</feature>
<dbReference type="PANTHER" id="PTHR46113:SF1">
    <property type="entry name" value="PEPTIDASE M17 LEUCYL AMINOPEPTIDASE N-TERMINAL DOMAIN-CONTAINING PROTEIN"/>
    <property type="match status" value="1"/>
</dbReference>
<accession>A0A8J5CCP5</accession>
<feature type="compositionally biased region" description="Low complexity" evidence="1">
    <location>
        <begin position="193"/>
        <end position="202"/>
    </location>
</feature>
<evidence type="ECO:0000313" key="3">
    <source>
        <dbReference type="Proteomes" id="UP000770661"/>
    </source>
</evidence>
<organism evidence="2 3">
    <name type="scientific">Chionoecetes opilio</name>
    <name type="common">Atlantic snow crab</name>
    <name type="synonym">Cancer opilio</name>
    <dbReference type="NCBI Taxonomy" id="41210"/>
    <lineage>
        <taxon>Eukaryota</taxon>
        <taxon>Metazoa</taxon>
        <taxon>Ecdysozoa</taxon>
        <taxon>Arthropoda</taxon>
        <taxon>Crustacea</taxon>
        <taxon>Multicrustacea</taxon>
        <taxon>Malacostraca</taxon>
        <taxon>Eumalacostraca</taxon>
        <taxon>Eucarida</taxon>
        <taxon>Decapoda</taxon>
        <taxon>Pleocyemata</taxon>
        <taxon>Brachyura</taxon>
        <taxon>Eubrachyura</taxon>
        <taxon>Majoidea</taxon>
        <taxon>Majidae</taxon>
        <taxon>Chionoecetes</taxon>
    </lineage>
</organism>
<gene>
    <name evidence="2" type="ORF">GWK47_051209</name>
</gene>
<feature type="region of interest" description="Disordered" evidence="1">
    <location>
        <begin position="614"/>
        <end position="634"/>
    </location>
</feature>
<evidence type="ECO:0000256" key="1">
    <source>
        <dbReference type="SAM" id="MobiDB-lite"/>
    </source>
</evidence>
<evidence type="ECO:0000313" key="2">
    <source>
        <dbReference type="EMBL" id="KAG0719088.1"/>
    </source>
</evidence>
<sequence length="745" mass="84552">MACERRSTDVVWLLEKSPTSSFPGNRLPSRGEVLQVFLFHHKIQKEVLFAAAASTAEKVLEVWRRANIPTSDVSWVKKKILKLYEEYGALAKSKSRKTETEEMKRCIFRDSLEDMFDIAHSKAMEAKIPEEDKAFLEAQREDRQSCSMAGVDEKLKRTAEEKRRKRQRMEEMKKKDAAASSSTLDRDVALDLESSTTSSSSNEETEDDDFKAPPPAKCPRRRPPKENKLTKELTLAWERDNLSIRAATSSYAAAAMSLGHDIEHITVSRSSIHRARVKNREEIDMSLSFKPEVLLVLHWDGKLLPSLADGRSLEERVAVLVSGEDTEALLGVPVSADGTGQAVAETVLKLVRESSLEGNIIRMAFDTTAANTGMVQGACIRIERALEKPLVWLACCHHILEVVLKDVFEACMGPSSGPNIALFKRFQNRWPIVDQSRPQPLTPTALSSDEEAHRLEMLGHLKRLLDWESSTRRLQRDHPAQRGLPRRKSPYILPCSWCLPHGQMARWMAKAIYAVKIMLFHDQLEMSRRELAGIRRVAFFVTMVYAKYWNEAMIPSYAAKNGLDFITDVKRICDDGVASVADRAMRRHLWYLSENLMGLAIFDDRISPEQKAEMVEGMKRPSTTKNPRRPESKTPINLNRPLFAFCSVRSMHVLKSLLGGQQPTFLELSPETWNTDSCFKCAKKRTGVLKVTNDLAERGIALIQRFLGNRTKDERQTQFLLKLARLHTKAVPKKTKAELKKKVLE</sequence>
<dbReference type="OrthoDB" id="6376573at2759"/>
<name>A0A8J5CCP5_CHIOP</name>